<keyword evidence="6 12" id="KW-0695">RNA-directed DNA polymerase</keyword>
<evidence type="ECO:0000256" key="4">
    <source>
        <dbReference type="ARBA" id="ARBA00022723"/>
    </source>
</evidence>
<comment type="similarity">
    <text evidence="9">Belongs to the bacterial reverse transcriptase family.</text>
</comment>
<keyword evidence="3 12" id="KW-0548">Nucleotidyltransferase</keyword>
<keyword evidence="4" id="KW-0479">Metal-binding</keyword>
<dbReference type="EC" id="2.7.7.49" evidence="1"/>
<comment type="function">
    <text evidence="8">Poorly processive, error-prone DNA polymerase involved in untargeted mutagenesis. Copies undamaged DNA at stalled replication forks, which arise in vivo from mismatched or misaligned primer ends. These misaligned primers can be extended by PolIV. Exhibits no 3'-5' exonuclease (proofreading) activity. May be involved in translesional synthesis, in conjunction with the beta clamp from PolIII.</text>
</comment>
<evidence type="ECO:0000256" key="6">
    <source>
        <dbReference type="ARBA" id="ARBA00022918"/>
    </source>
</evidence>
<dbReference type="PANTHER" id="PTHR34047:SF3">
    <property type="entry name" value="BLR2052 PROTEIN"/>
    <property type="match status" value="1"/>
</dbReference>
<evidence type="ECO:0000256" key="5">
    <source>
        <dbReference type="ARBA" id="ARBA00022842"/>
    </source>
</evidence>
<evidence type="ECO:0000256" key="2">
    <source>
        <dbReference type="ARBA" id="ARBA00022679"/>
    </source>
</evidence>
<name>A0ABV7PQX9_9ACTN</name>
<evidence type="ECO:0000256" key="3">
    <source>
        <dbReference type="ARBA" id="ARBA00022695"/>
    </source>
</evidence>
<evidence type="ECO:0000256" key="9">
    <source>
        <dbReference type="ARBA" id="ARBA00034120"/>
    </source>
</evidence>
<dbReference type="Gene3D" id="3.30.70.270">
    <property type="match status" value="1"/>
</dbReference>
<proteinExistence type="inferred from homology"/>
<gene>
    <name evidence="12" type="primary">ltrA</name>
    <name evidence="12" type="ORF">ACFO8M_00450</name>
</gene>
<organism evidence="12 13">
    <name type="scientific">Glycomyces rhizosphaerae</name>
    <dbReference type="NCBI Taxonomy" id="2054422"/>
    <lineage>
        <taxon>Bacteria</taxon>
        <taxon>Bacillati</taxon>
        <taxon>Actinomycetota</taxon>
        <taxon>Actinomycetes</taxon>
        <taxon>Glycomycetales</taxon>
        <taxon>Glycomycetaceae</taxon>
        <taxon>Glycomyces</taxon>
    </lineage>
</organism>
<dbReference type="InterPro" id="IPR000477">
    <property type="entry name" value="RT_dom"/>
</dbReference>
<reference evidence="13" key="1">
    <citation type="journal article" date="2019" name="Int. J. Syst. Evol. Microbiol.">
        <title>The Global Catalogue of Microorganisms (GCM) 10K type strain sequencing project: providing services to taxonomists for standard genome sequencing and annotation.</title>
        <authorList>
            <consortium name="The Broad Institute Genomics Platform"/>
            <consortium name="The Broad Institute Genome Sequencing Center for Infectious Disease"/>
            <person name="Wu L."/>
            <person name="Ma J."/>
        </authorList>
    </citation>
    <scope>NUCLEOTIDE SEQUENCE [LARGE SCALE GENOMIC DNA]</scope>
    <source>
        <strain evidence="13">CGMCC 4.7396</strain>
    </source>
</reference>
<keyword evidence="2 12" id="KW-0808">Transferase</keyword>
<dbReference type="InterPro" id="IPR030931">
    <property type="entry name" value="Group_II_RT_mat"/>
</dbReference>
<dbReference type="PRINTS" id="PR00866">
    <property type="entry name" value="RNADNAPOLMS"/>
</dbReference>
<dbReference type="GO" id="GO:0003964">
    <property type="term" value="F:RNA-directed DNA polymerase activity"/>
    <property type="evidence" value="ECO:0007669"/>
    <property type="project" value="UniProtKB-KW"/>
</dbReference>
<comment type="catalytic activity">
    <reaction evidence="10">
        <text>DNA(n) + a 2'-deoxyribonucleoside 5'-triphosphate = DNA(n+1) + diphosphate</text>
        <dbReference type="Rhea" id="RHEA:22508"/>
        <dbReference type="Rhea" id="RHEA-COMP:17339"/>
        <dbReference type="Rhea" id="RHEA-COMP:17340"/>
        <dbReference type="ChEBI" id="CHEBI:33019"/>
        <dbReference type="ChEBI" id="CHEBI:61560"/>
        <dbReference type="ChEBI" id="CHEBI:173112"/>
        <dbReference type="EC" id="2.7.7.49"/>
    </reaction>
</comment>
<sequence length="420" mass="48748">MSGSQSDMKRSKPFDVSKSEVWTAWEQVRANQGAAGVDGVELSAFADRLQDNLYRVWNRMASGSYHPAPVRQVEIPKPDGGVRVLGVPTVADRVAQTVAAKRLEAVCEPMFAEDSFGFRPGRSAHDAVRQCRDRCWQRHWVVDLDIARFFDSVDWELLMRAVEALDVPAWVGLYVRRWLAVDAVAADGSRISRDTGTPQGGPVSPVLANLFLHHAFDTWIGREYPTVRFERYADDVIVHCASQRQAEEVLAAIGARMAEVGLALHPQKTKIVYCGMDRVDHWQGPRAFTFLGFEFRRRGNRTRDGTMRTTFSPAVSKEAKLRMNRVMRSWVLHRHVSATFAEIAEWVNPVVRGWMQYYGAFRRSELYPLLRQLNRRLLQWVRHKYKRFRTWKRLRRRWDEVTGQWPDYFAHWRWTTSFSY</sequence>
<dbReference type="NCBIfam" id="TIGR04416">
    <property type="entry name" value="group_II_RT_mat"/>
    <property type="match status" value="1"/>
</dbReference>
<dbReference type="InterPro" id="IPR043128">
    <property type="entry name" value="Rev_trsase/Diguanyl_cyclase"/>
</dbReference>
<dbReference type="InterPro" id="IPR051083">
    <property type="entry name" value="GrpII_Intron_Splice-Mob/Def"/>
</dbReference>
<comment type="caution">
    <text evidence="12">The sequence shown here is derived from an EMBL/GenBank/DDBJ whole genome shotgun (WGS) entry which is preliminary data.</text>
</comment>
<dbReference type="InterPro" id="IPR000123">
    <property type="entry name" value="Reverse_transcriptase_msDNA"/>
</dbReference>
<dbReference type="Proteomes" id="UP001595712">
    <property type="component" value="Unassembled WGS sequence"/>
</dbReference>
<evidence type="ECO:0000313" key="13">
    <source>
        <dbReference type="Proteomes" id="UP001595712"/>
    </source>
</evidence>
<dbReference type="PANTHER" id="PTHR34047">
    <property type="entry name" value="NUCLEAR INTRON MATURASE 1, MITOCHONDRIAL-RELATED"/>
    <property type="match status" value="1"/>
</dbReference>
<dbReference type="CDD" id="cd01651">
    <property type="entry name" value="RT_G2_intron"/>
    <property type="match status" value="1"/>
</dbReference>
<dbReference type="InterPro" id="IPR043502">
    <property type="entry name" value="DNA/RNA_pol_sf"/>
</dbReference>
<evidence type="ECO:0000256" key="7">
    <source>
        <dbReference type="ARBA" id="ARBA00023118"/>
    </source>
</evidence>
<keyword evidence="13" id="KW-1185">Reference proteome</keyword>
<accession>A0ABV7PQX9</accession>
<evidence type="ECO:0000259" key="11">
    <source>
        <dbReference type="PROSITE" id="PS50878"/>
    </source>
</evidence>
<dbReference type="Pfam" id="PF00078">
    <property type="entry name" value="RVT_1"/>
    <property type="match status" value="1"/>
</dbReference>
<dbReference type="PROSITE" id="PS50878">
    <property type="entry name" value="RT_POL"/>
    <property type="match status" value="1"/>
</dbReference>
<dbReference type="Pfam" id="PF08388">
    <property type="entry name" value="GIIM"/>
    <property type="match status" value="1"/>
</dbReference>
<keyword evidence="7" id="KW-0051">Antiviral defense</keyword>
<evidence type="ECO:0000256" key="1">
    <source>
        <dbReference type="ARBA" id="ARBA00012493"/>
    </source>
</evidence>
<dbReference type="RefSeq" id="WP_387968990.1">
    <property type="nucleotide sequence ID" value="NZ_JBHRWO010000002.1"/>
</dbReference>
<dbReference type="InterPro" id="IPR013597">
    <property type="entry name" value="Mat_intron_G2"/>
</dbReference>
<evidence type="ECO:0000313" key="12">
    <source>
        <dbReference type="EMBL" id="MFC3490959.1"/>
    </source>
</evidence>
<dbReference type="EMBL" id="JBHRWO010000002">
    <property type="protein sequence ID" value="MFC3490959.1"/>
    <property type="molecule type" value="Genomic_DNA"/>
</dbReference>
<evidence type="ECO:0000256" key="8">
    <source>
        <dbReference type="ARBA" id="ARBA00025589"/>
    </source>
</evidence>
<dbReference type="SUPFAM" id="SSF56672">
    <property type="entry name" value="DNA/RNA polymerases"/>
    <property type="match status" value="1"/>
</dbReference>
<feature type="domain" description="Reverse transcriptase" evidence="11">
    <location>
        <begin position="56"/>
        <end position="295"/>
    </location>
</feature>
<evidence type="ECO:0000256" key="10">
    <source>
        <dbReference type="ARBA" id="ARBA00048173"/>
    </source>
</evidence>
<keyword evidence="5" id="KW-0460">Magnesium</keyword>
<protein>
    <recommendedName>
        <fullName evidence="1">RNA-directed DNA polymerase</fullName>
        <ecNumber evidence="1">2.7.7.49</ecNumber>
    </recommendedName>
</protein>